<dbReference type="PROSITE" id="PS50294">
    <property type="entry name" value="WD_REPEATS_REGION"/>
    <property type="match status" value="2"/>
</dbReference>
<dbReference type="OrthoDB" id="2096344at2759"/>
<proteinExistence type="predicted"/>
<dbReference type="AlphaFoldDB" id="A2E5D1"/>
<dbReference type="STRING" id="5722.A2E5D1"/>
<dbReference type="Pfam" id="PF00400">
    <property type="entry name" value="WD40"/>
    <property type="match status" value="4"/>
</dbReference>
<dbReference type="SUPFAM" id="SSF50978">
    <property type="entry name" value="WD40 repeat-like"/>
    <property type="match status" value="1"/>
</dbReference>
<organism evidence="2 3">
    <name type="scientific">Trichomonas vaginalis (strain ATCC PRA-98 / G3)</name>
    <dbReference type="NCBI Taxonomy" id="412133"/>
    <lineage>
        <taxon>Eukaryota</taxon>
        <taxon>Metamonada</taxon>
        <taxon>Parabasalia</taxon>
        <taxon>Trichomonadida</taxon>
        <taxon>Trichomonadidae</taxon>
        <taxon>Trichomonas</taxon>
    </lineage>
</organism>
<dbReference type="InterPro" id="IPR015943">
    <property type="entry name" value="WD40/YVTN_repeat-like_dom_sf"/>
</dbReference>
<dbReference type="KEGG" id="tva:4770066"/>
<feature type="repeat" description="WD" evidence="1">
    <location>
        <begin position="334"/>
        <end position="376"/>
    </location>
</feature>
<dbReference type="Proteomes" id="UP000001542">
    <property type="component" value="Unassembled WGS sequence"/>
</dbReference>
<evidence type="ECO:0000313" key="2">
    <source>
        <dbReference type="EMBL" id="EAY12092.1"/>
    </source>
</evidence>
<dbReference type="GO" id="GO:0036064">
    <property type="term" value="C:ciliary basal body"/>
    <property type="evidence" value="ECO:0000318"/>
    <property type="project" value="GO_Central"/>
</dbReference>
<dbReference type="PANTHER" id="PTHR44499">
    <property type="entry name" value="JOUBERIN"/>
    <property type="match status" value="1"/>
</dbReference>
<dbReference type="EMBL" id="DS113307">
    <property type="protein sequence ID" value="EAY12092.1"/>
    <property type="molecule type" value="Genomic_DNA"/>
</dbReference>
<protein>
    <submittedName>
        <fullName evidence="2">Uncharacterized protein</fullName>
    </submittedName>
</protein>
<dbReference type="VEuPathDB" id="TrichDB:TVAG_301090"/>
<name>A2E5D1_TRIV3</name>
<accession>A2E5D1</accession>
<dbReference type="PANTHER" id="PTHR44499:SF1">
    <property type="entry name" value="JOUBERIN"/>
    <property type="match status" value="1"/>
</dbReference>
<feature type="repeat" description="WD" evidence="1">
    <location>
        <begin position="484"/>
        <end position="513"/>
    </location>
</feature>
<dbReference type="VEuPathDB" id="TrichDB:TVAGG3_0070290"/>
<dbReference type="RefSeq" id="XP_001324315.1">
    <property type="nucleotide sequence ID" value="XM_001324280.1"/>
</dbReference>
<dbReference type="eggNOG" id="KOG0266">
    <property type="taxonomic scope" value="Eukaryota"/>
</dbReference>
<dbReference type="SMART" id="SM00320">
    <property type="entry name" value="WD40"/>
    <property type="match status" value="5"/>
</dbReference>
<dbReference type="InterPro" id="IPR001680">
    <property type="entry name" value="WD40_rpt"/>
</dbReference>
<dbReference type="InParanoid" id="A2E5D1"/>
<dbReference type="InterPro" id="IPR036322">
    <property type="entry name" value="WD40_repeat_dom_sf"/>
</dbReference>
<evidence type="ECO:0000256" key="1">
    <source>
        <dbReference type="PROSITE-ProRule" id="PRU00221"/>
    </source>
</evidence>
<dbReference type="GO" id="GO:0044458">
    <property type="term" value="P:motile cilium assembly"/>
    <property type="evidence" value="ECO:0000318"/>
    <property type="project" value="GO_Central"/>
</dbReference>
<dbReference type="InterPro" id="IPR052803">
    <property type="entry name" value="Cilium-Associated_Jouberin"/>
</dbReference>
<keyword evidence="1" id="KW-0853">WD repeat</keyword>
<feature type="repeat" description="WD" evidence="1">
    <location>
        <begin position="293"/>
        <end position="327"/>
    </location>
</feature>
<sequence>MSDEIFSISVYGTSELNCRSSMKNVACKVSIVNTITGTLVTKSDVNRKVISVREAQNSQYISPIVTKYIDSARLSSPIFKWNETFIYNELYSYITKPNLMFIFEIIDYTIYEGCKQFCPLAWGYLKLRNLDGKLVNADSPRNIQLYEYPQGYQLTNHSTIVKCCDLINKRVNIDCILRVCIKPVQPQQFVTITKRPKSVFEKEVGEVDIHELIKTEEEDSLSIAIEHSDIDNEPASQCILPRVLKTQLYPGDHGALYLTFNHAGTMLAAAVHKDHQYYIDLINTATFKLIDSFPAHIETIYELEFSKNDNLLLSVSADCSAKVWTVEGPHKPLIMPHSKFVYTGKFHPIDNNLIFTAGYDGIIYVWDYNQKKCFKQFIGHKTRINSMTFSPNGRRLYCGDSSGVISVWRTVIENGELKFSNKRFLVDDEIGNTPISHMEMVRSNFCLLIHTHDDVIRVFDTKAMTTTTRYIGAKCRRYLIRSTFSPDGQFIISGSEDGNILIWTVKSPKSSNTVQWTNKFNKPVTSLAWNPKRNMIAISSFGEGQPILIFVDPDESEFDLSNVEEVSMKSEESDQF</sequence>
<keyword evidence="3" id="KW-1185">Reference proteome</keyword>
<dbReference type="Gene3D" id="2.130.10.10">
    <property type="entry name" value="YVTN repeat-like/Quinoprotein amine dehydrogenase"/>
    <property type="match status" value="1"/>
</dbReference>
<dbReference type="PROSITE" id="PS50082">
    <property type="entry name" value="WD_REPEATS_2"/>
    <property type="match status" value="4"/>
</dbReference>
<reference evidence="2" key="2">
    <citation type="journal article" date="2007" name="Science">
        <title>Draft genome sequence of the sexually transmitted pathogen Trichomonas vaginalis.</title>
        <authorList>
            <person name="Carlton J.M."/>
            <person name="Hirt R.P."/>
            <person name="Silva J.C."/>
            <person name="Delcher A.L."/>
            <person name="Schatz M."/>
            <person name="Zhao Q."/>
            <person name="Wortman J.R."/>
            <person name="Bidwell S.L."/>
            <person name="Alsmark U.C.M."/>
            <person name="Besteiro S."/>
            <person name="Sicheritz-Ponten T."/>
            <person name="Noel C.J."/>
            <person name="Dacks J.B."/>
            <person name="Foster P.G."/>
            <person name="Simillion C."/>
            <person name="Van de Peer Y."/>
            <person name="Miranda-Saavedra D."/>
            <person name="Barton G.J."/>
            <person name="Westrop G.D."/>
            <person name="Mueller S."/>
            <person name="Dessi D."/>
            <person name="Fiori P.L."/>
            <person name="Ren Q."/>
            <person name="Paulsen I."/>
            <person name="Zhang H."/>
            <person name="Bastida-Corcuera F.D."/>
            <person name="Simoes-Barbosa A."/>
            <person name="Brown M.T."/>
            <person name="Hayes R.D."/>
            <person name="Mukherjee M."/>
            <person name="Okumura C.Y."/>
            <person name="Schneider R."/>
            <person name="Smith A.J."/>
            <person name="Vanacova S."/>
            <person name="Villalvazo M."/>
            <person name="Haas B.J."/>
            <person name="Pertea M."/>
            <person name="Feldblyum T.V."/>
            <person name="Utterback T.R."/>
            <person name="Shu C.L."/>
            <person name="Osoegawa K."/>
            <person name="de Jong P.J."/>
            <person name="Hrdy I."/>
            <person name="Horvathova L."/>
            <person name="Zubacova Z."/>
            <person name="Dolezal P."/>
            <person name="Malik S.B."/>
            <person name="Logsdon J.M. Jr."/>
            <person name="Henze K."/>
            <person name="Gupta A."/>
            <person name="Wang C.C."/>
            <person name="Dunne R.L."/>
            <person name="Upcroft J.A."/>
            <person name="Upcroft P."/>
            <person name="White O."/>
            <person name="Salzberg S.L."/>
            <person name="Tang P."/>
            <person name="Chiu C.-H."/>
            <person name="Lee Y.-S."/>
            <person name="Embley T.M."/>
            <person name="Coombs G.H."/>
            <person name="Mottram J.C."/>
            <person name="Tachezy J."/>
            <person name="Fraser-Liggett C.M."/>
            <person name="Johnson P.J."/>
        </authorList>
    </citation>
    <scope>NUCLEOTIDE SEQUENCE [LARGE SCALE GENOMIC DNA]</scope>
    <source>
        <strain evidence="2">G3</strain>
    </source>
</reference>
<gene>
    <name evidence="2" type="ORF">TVAG_301090</name>
</gene>
<dbReference type="SMR" id="A2E5D1"/>
<feature type="repeat" description="WD" evidence="1">
    <location>
        <begin position="377"/>
        <end position="408"/>
    </location>
</feature>
<dbReference type="OMA" id="PISHMEM"/>
<evidence type="ECO:0000313" key="3">
    <source>
        <dbReference type="Proteomes" id="UP000001542"/>
    </source>
</evidence>
<reference evidence="2" key="1">
    <citation type="submission" date="2006-10" db="EMBL/GenBank/DDBJ databases">
        <authorList>
            <person name="Amadeo P."/>
            <person name="Zhao Q."/>
            <person name="Wortman J."/>
            <person name="Fraser-Liggett C."/>
            <person name="Carlton J."/>
        </authorList>
    </citation>
    <scope>NUCLEOTIDE SEQUENCE</scope>
    <source>
        <strain evidence="2">G3</strain>
    </source>
</reference>